<protein>
    <submittedName>
        <fullName evidence="1">Uncharacterized protein</fullName>
    </submittedName>
</protein>
<reference evidence="1 2" key="1">
    <citation type="submission" date="2019-03" db="EMBL/GenBank/DDBJ databases">
        <title>Nematode-trapping fungi genome.</title>
        <authorList>
            <person name="Vidal-Diez De Ulzurrun G."/>
        </authorList>
    </citation>
    <scope>NUCLEOTIDE SEQUENCE [LARGE SCALE GENOMIC DNA]</scope>
    <source>
        <strain evidence="1 2">TWF154</strain>
    </source>
</reference>
<comment type="caution">
    <text evidence="1">The sequence shown here is derived from an EMBL/GenBank/DDBJ whole genome shotgun (WGS) entry which is preliminary data.</text>
</comment>
<gene>
    <name evidence="1" type="ORF">EYR41_011043</name>
</gene>
<proteinExistence type="predicted"/>
<dbReference type="AlphaFoldDB" id="A0A7C8KWQ1"/>
<name>A0A7C8KWQ1_ORBOL</name>
<organism evidence="1 2">
    <name type="scientific">Orbilia oligospora</name>
    <name type="common">Nematode-trapping fungus</name>
    <name type="synonym">Arthrobotrys oligospora</name>
    <dbReference type="NCBI Taxonomy" id="2813651"/>
    <lineage>
        <taxon>Eukaryota</taxon>
        <taxon>Fungi</taxon>
        <taxon>Dikarya</taxon>
        <taxon>Ascomycota</taxon>
        <taxon>Pezizomycotina</taxon>
        <taxon>Orbiliomycetes</taxon>
        <taxon>Orbiliales</taxon>
        <taxon>Orbiliaceae</taxon>
        <taxon>Orbilia</taxon>
    </lineage>
</organism>
<dbReference type="EMBL" id="SOZJ01000008">
    <property type="protein sequence ID" value="TGJ63097.1"/>
    <property type="molecule type" value="Genomic_DNA"/>
</dbReference>
<evidence type="ECO:0000313" key="2">
    <source>
        <dbReference type="Proteomes" id="UP000297595"/>
    </source>
</evidence>
<sequence length="536" mass="61021">MSTFQGLPHNSLAELNEAEVDQSPLLGLPLDVFLPICEYAGLKSRIALSLTTKRLRYLSPKKEDMTFPETLCVSRIYRQILPPREIECVYAGLGQGLDPEEAENQKIKCQFCLAPLCSPRCSTALFLDIATGTFYPESLYPVSRAKLLCYPDTTTKDHEFAYSWKRFHSSAFKIGTTYSTIWCEHHRCPRDIFATSDSKTPANKKSSGKSNSAKEKTKQVLEKLKIGSSKSSKPLPFHPIEKLKFEIDLSDVLNICRGGHEISRNWMVSRFYVGDRAIPESTYQNTEPVYERAFYDILCRHCLRLHLKDQPRHRIVPTKAWTDTYISSLSCVCNWTGRLGTSGCGTCGISTVKFTSIEAFDPTVEVVNSEIVKQKYPFYLATECRIEIAVGAKRPGKVEYREREVDEYNKWRGIAWRSNGFRPSEEHETDFEIQRIVPQSLEMAQKQLAIVRGEQFAVLPPSPRVGITDLPYPVLKKILVYVLGEDGEGVMEKDGLSACLRTSYVLYKAWYCEDAASAALEWMRQEVRETNKGFYF</sequence>
<accession>A0A7C8KWQ1</accession>
<evidence type="ECO:0000313" key="1">
    <source>
        <dbReference type="EMBL" id="TGJ63097.1"/>
    </source>
</evidence>
<dbReference type="Proteomes" id="UP000297595">
    <property type="component" value="Unassembled WGS sequence"/>
</dbReference>
<dbReference type="OrthoDB" id="5296779at2759"/>